<protein>
    <recommendedName>
        <fullName evidence="2">Signal recognition particle SRP54 subunit M-domain domain-containing protein</fullName>
    </recommendedName>
</protein>
<dbReference type="InterPro" id="IPR004125">
    <property type="entry name" value="Signal_recog_particle_SRP54_M"/>
</dbReference>
<dbReference type="OMA" id="MIREDPT"/>
<dbReference type="SUPFAM" id="SSF47446">
    <property type="entry name" value="Signal peptide-binding domain"/>
    <property type="match status" value="1"/>
</dbReference>
<dbReference type="InterPro" id="IPR036891">
    <property type="entry name" value="Signal_recog_part_SRP54_M_sf"/>
</dbReference>
<dbReference type="GO" id="GO:0008312">
    <property type="term" value="F:7S RNA binding"/>
    <property type="evidence" value="ECO:0007669"/>
    <property type="project" value="InterPro"/>
</dbReference>
<sequence>MMSSIGARFVQRARFQARAMSLKETLTNWTVKKTQDTQEKMFKEQMEFMSKQERFTFQVFYDTIAKQAKKSGATGWRSYMPGASGQVGVKETATLLKIMDSMTAGEREHMDALSKDEKARIALASAVEVSDVNLMMRQFATVQAIHGWVRREVALGHPLPENQGELQSAVARRPMERPANLNVKRRRR</sequence>
<evidence type="ECO:0000256" key="1">
    <source>
        <dbReference type="SAM" id="MobiDB-lite"/>
    </source>
</evidence>
<keyword evidence="4" id="KW-1185">Reference proteome</keyword>
<organism evidence="3 4">
    <name type="scientific">Plasmodiophora brassicae</name>
    <name type="common">Clubroot disease agent</name>
    <dbReference type="NCBI Taxonomy" id="37360"/>
    <lineage>
        <taxon>Eukaryota</taxon>
        <taxon>Sar</taxon>
        <taxon>Rhizaria</taxon>
        <taxon>Endomyxa</taxon>
        <taxon>Phytomyxea</taxon>
        <taxon>Plasmodiophorida</taxon>
        <taxon>Plasmodiophoridae</taxon>
        <taxon>Plasmodiophora</taxon>
    </lineage>
</organism>
<dbReference type="Gene3D" id="1.10.260.30">
    <property type="entry name" value="Signal recognition particle, SRP54 subunit, M-domain"/>
    <property type="match status" value="1"/>
</dbReference>
<dbReference type="AlphaFoldDB" id="A0A0G4J046"/>
<evidence type="ECO:0000313" key="4">
    <source>
        <dbReference type="Proteomes" id="UP000039324"/>
    </source>
</evidence>
<gene>
    <name evidence="3" type="ORF">PBRA_001700</name>
</gene>
<name>A0A0G4J046_PLABS</name>
<dbReference type="GO" id="GO:0048500">
    <property type="term" value="C:signal recognition particle"/>
    <property type="evidence" value="ECO:0007669"/>
    <property type="project" value="InterPro"/>
</dbReference>
<dbReference type="GO" id="GO:0006614">
    <property type="term" value="P:SRP-dependent cotranslational protein targeting to membrane"/>
    <property type="evidence" value="ECO:0007669"/>
    <property type="project" value="InterPro"/>
</dbReference>
<feature type="domain" description="Signal recognition particle SRP54 subunit M-domain" evidence="2">
    <location>
        <begin position="54"/>
        <end position="143"/>
    </location>
</feature>
<evidence type="ECO:0000313" key="3">
    <source>
        <dbReference type="EMBL" id="CEP00646.1"/>
    </source>
</evidence>
<dbReference type="OrthoDB" id="59809at2759"/>
<dbReference type="Pfam" id="PF02978">
    <property type="entry name" value="SRP_SPB"/>
    <property type="match status" value="1"/>
</dbReference>
<proteinExistence type="predicted"/>
<feature type="region of interest" description="Disordered" evidence="1">
    <location>
        <begin position="164"/>
        <end position="188"/>
    </location>
</feature>
<evidence type="ECO:0000259" key="2">
    <source>
        <dbReference type="Pfam" id="PF02978"/>
    </source>
</evidence>
<accession>A0A0G4J046</accession>
<dbReference type="EMBL" id="CDSF01000101">
    <property type="protein sequence ID" value="CEP00646.1"/>
    <property type="molecule type" value="Genomic_DNA"/>
</dbReference>
<dbReference type="Proteomes" id="UP000039324">
    <property type="component" value="Unassembled WGS sequence"/>
</dbReference>
<reference evidence="3 4" key="1">
    <citation type="submission" date="2015-02" db="EMBL/GenBank/DDBJ databases">
        <authorList>
            <person name="Chooi Y.-H."/>
        </authorList>
    </citation>
    <scope>NUCLEOTIDE SEQUENCE [LARGE SCALE GENOMIC DNA]</scope>
    <source>
        <strain evidence="3">E3</strain>
    </source>
</reference>